<comment type="caution">
    <text evidence="2">The sequence shown here is derived from an EMBL/GenBank/DDBJ whole genome shotgun (WGS) entry which is preliminary data.</text>
</comment>
<protein>
    <submittedName>
        <fullName evidence="2">Uncharacterized protein</fullName>
    </submittedName>
</protein>
<accession>A0ABU3FSP8</accession>
<proteinExistence type="predicted"/>
<gene>
    <name evidence="2" type="ORF">P7H59_11210</name>
</gene>
<evidence type="ECO:0000313" key="2">
    <source>
        <dbReference type="EMBL" id="MDT2829009.1"/>
    </source>
</evidence>
<dbReference type="Proteomes" id="UP001265301">
    <property type="component" value="Unassembled WGS sequence"/>
</dbReference>
<evidence type="ECO:0000313" key="3">
    <source>
        <dbReference type="Proteomes" id="UP001265301"/>
    </source>
</evidence>
<keyword evidence="1" id="KW-0175">Coiled coil</keyword>
<dbReference type="RefSeq" id="WP_311819587.1">
    <property type="nucleotide sequence ID" value="NZ_JARQBN010000024.1"/>
</dbReference>
<dbReference type="EMBL" id="JARQBN010000024">
    <property type="protein sequence ID" value="MDT2829009.1"/>
    <property type="molecule type" value="Genomic_DNA"/>
</dbReference>
<reference evidence="2 3" key="1">
    <citation type="submission" date="2023-03" db="EMBL/GenBank/DDBJ databases">
        <authorList>
            <person name="Shen W."/>
            <person name="Cai J."/>
        </authorList>
    </citation>
    <scope>NUCLEOTIDE SEQUENCE [LARGE SCALE GENOMIC DNA]</scope>
    <source>
        <strain evidence="2 3">B101</strain>
    </source>
</reference>
<name>A0ABU3FSP8_9ENTE</name>
<sequence length="113" mass="13075">MGFIALENRRIEGDKKTILTFADLNELEPYAWENLIIQGHSVNDVLERMKQAVDQKMRDEEAKAQQAAAEKEYQEAMAKLKRGPLPLCRGLIFLFKYFHLLKTYSIEIAGIFL</sequence>
<evidence type="ECO:0000256" key="1">
    <source>
        <dbReference type="SAM" id="Coils"/>
    </source>
</evidence>
<organism evidence="2 3">
    <name type="scientific">Enterococcus viikkiensis</name>
    <dbReference type="NCBI Taxonomy" id="930854"/>
    <lineage>
        <taxon>Bacteria</taxon>
        <taxon>Bacillati</taxon>
        <taxon>Bacillota</taxon>
        <taxon>Bacilli</taxon>
        <taxon>Lactobacillales</taxon>
        <taxon>Enterococcaceae</taxon>
        <taxon>Enterococcus</taxon>
    </lineage>
</organism>
<keyword evidence="3" id="KW-1185">Reference proteome</keyword>
<feature type="coiled-coil region" evidence="1">
    <location>
        <begin position="43"/>
        <end position="79"/>
    </location>
</feature>